<dbReference type="InterPro" id="IPR034804">
    <property type="entry name" value="SQR/QFR_C/D"/>
</dbReference>
<evidence type="ECO:0000256" key="6">
    <source>
        <dbReference type="ARBA" id="ARBA00022617"/>
    </source>
</evidence>
<dbReference type="EMBL" id="AIMC01000020">
    <property type="protein sequence ID" value="EJF76432.1"/>
    <property type="molecule type" value="Genomic_DNA"/>
</dbReference>
<dbReference type="Pfam" id="PF01127">
    <property type="entry name" value="Sdh_cyt"/>
    <property type="match status" value="1"/>
</dbReference>
<evidence type="ECO:0000313" key="14">
    <source>
        <dbReference type="EMBL" id="EJF76432.1"/>
    </source>
</evidence>
<gene>
    <name evidence="14" type="ORF">ME7_00976</name>
</gene>
<sequence>MHLAFCANLVAHDVVAVKARSGYFMTETIRIKERPRSPHISIYRWTITMAMSIAHRLTGMALYFGMVFLTVWLLAIACGAETFRVIHEIYSSVPGLCILFLYTLAGVHHMVGGLRHIIWDLKPSLLAKEKASMVAWATVFISLIMTLVIWLIGYSIV</sequence>
<evidence type="ECO:0000256" key="13">
    <source>
        <dbReference type="SAM" id="Phobius"/>
    </source>
</evidence>
<evidence type="ECO:0000313" key="15">
    <source>
        <dbReference type="Proteomes" id="UP000008748"/>
    </source>
</evidence>
<accession>J1IXQ2</accession>
<dbReference type="Proteomes" id="UP000008748">
    <property type="component" value="Unassembled WGS sequence"/>
</dbReference>
<dbReference type="InterPro" id="IPR000701">
    <property type="entry name" value="SuccDH_FuR_B_TM-su"/>
</dbReference>
<dbReference type="Gene3D" id="1.20.1300.10">
    <property type="entry name" value="Fumarate reductase/succinate dehydrogenase, transmembrane subunit"/>
    <property type="match status" value="1"/>
</dbReference>
<evidence type="ECO:0000256" key="8">
    <source>
        <dbReference type="ARBA" id="ARBA00022723"/>
    </source>
</evidence>
<proteinExistence type="inferred from homology"/>
<feature type="transmembrane region" description="Helical" evidence="13">
    <location>
        <begin position="89"/>
        <end position="112"/>
    </location>
</feature>
<dbReference type="GO" id="GO:0046872">
    <property type="term" value="F:metal ion binding"/>
    <property type="evidence" value="ECO:0007669"/>
    <property type="project" value="UniProtKB-KW"/>
</dbReference>
<dbReference type="InterPro" id="IPR014314">
    <property type="entry name" value="Succ_DH_cytb556"/>
</dbReference>
<evidence type="ECO:0000256" key="7">
    <source>
        <dbReference type="ARBA" id="ARBA00022692"/>
    </source>
</evidence>
<feature type="transmembrane region" description="Helical" evidence="13">
    <location>
        <begin position="61"/>
        <end position="83"/>
    </location>
</feature>
<dbReference type="GO" id="GO:0016020">
    <property type="term" value="C:membrane"/>
    <property type="evidence" value="ECO:0007669"/>
    <property type="project" value="UniProtKB-SubCell"/>
</dbReference>
<evidence type="ECO:0000256" key="11">
    <source>
        <dbReference type="ARBA" id="ARBA00023136"/>
    </source>
</evidence>
<evidence type="ECO:0000256" key="9">
    <source>
        <dbReference type="ARBA" id="ARBA00022989"/>
    </source>
</evidence>
<dbReference type="AlphaFoldDB" id="J1IXQ2"/>
<evidence type="ECO:0000256" key="2">
    <source>
        <dbReference type="ARBA" id="ARBA00004050"/>
    </source>
</evidence>
<evidence type="ECO:0000256" key="1">
    <source>
        <dbReference type="ARBA" id="ARBA00001971"/>
    </source>
</evidence>
<dbReference type="PATRIC" id="fig|1094552.3.peg.1096"/>
<evidence type="ECO:0000256" key="3">
    <source>
        <dbReference type="ARBA" id="ARBA00004370"/>
    </source>
</evidence>
<keyword evidence="9 13" id="KW-1133">Transmembrane helix</keyword>
<dbReference type="GO" id="GO:0006099">
    <property type="term" value="P:tricarboxylic acid cycle"/>
    <property type="evidence" value="ECO:0007669"/>
    <property type="project" value="InterPro"/>
</dbReference>
<feature type="transmembrane region" description="Helical" evidence="13">
    <location>
        <begin position="133"/>
        <end position="156"/>
    </location>
</feature>
<evidence type="ECO:0000256" key="12">
    <source>
        <dbReference type="ARBA" id="ARBA00025912"/>
    </source>
</evidence>
<evidence type="ECO:0000256" key="10">
    <source>
        <dbReference type="ARBA" id="ARBA00023004"/>
    </source>
</evidence>
<protein>
    <recommendedName>
        <fullName evidence="5">Succinate dehydrogenase cytochrome b556 subunit</fullName>
    </recommendedName>
</protein>
<keyword evidence="7 13" id="KW-0812">Transmembrane</keyword>
<keyword evidence="11 13" id="KW-0472">Membrane</keyword>
<evidence type="ECO:0000256" key="4">
    <source>
        <dbReference type="ARBA" id="ARBA00007244"/>
    </source>
</evidence>
<comment type="similarity">
    <text evidence="4">Belongs to the cytochrome b560 family.</text>
</comment>
<keyword evidence="10" id="KW-0408">Iron</keyword>
<dbReference type="GO" id="GO:0009055">
    <property type="term" value="F:electron transfer activity"/>
    <property type="evidence" value="ECO:0007669"/>
    <property type="project" value="InterPro"/>
</dbReference>
<name>J1IXQ2_9HYPH</name>
<keyword evidence="15" id="KW-1185">Reference proteome</keyword>
<comment type="subunit">
    <text evidence="12">Part of an enzyme complex containing four subunits: a flavoprotein, an iron-sulfur protein, plus two membrane-anchoring proteins, SdhC and SdhD. The complex can form homotrimers.</text>
</comment>
<comment type="function">
    <text evidence="2">Membrane-anchoring subunit of succinate dehydrogenase (SDH).</text>
</comment>
<dbReference type="CDD" id="cd03499">
    <property type="entry name" value="SQR_TypeC_SdhC"/>
    <property type="match status" value="1"/>
</dbReference>
<comment type="caution">
    <text evidence="14">The sequence shown here is derived from an EMBL/GenBank/DDBJ whole genome shotgun (WGS) entry which is preliminary data.</text>
</comment>
<keyword evidence="8" id="KW-0479">Metal-binding</keyword>
<dbReference type="NCBIfam" id="TIGR02970">
    <property type="entry name" value="succ_dehyd_cytB"/>
    <property type="match status" value="1"/>
</dbReference>
<dbReference type="SUPFAM" id="SSF81343">
    <property type="entry name" value="Fumarate reductase respiratory complex transmembrane subunits"/>
    <property type="match status" value="1"/>
</dbReference>
<organism evidence="14 15">
    <name type="scientific">Bartonella birtlesii LL-WM9</name>
    <dbReference type="NCBI Taxonomy" id="1094552"/>
    <lineage>
        <taxon>Bacteria</taxon>
        <taxon>Pseudomonadati</taxon>
        <taxon>Pseudomonadota</taxon>
        <taxon>Alphaproteobacteria</taxon>
        <taxon>Hyphomicrobiales</taxon>
        <taxon>Bartonellaceae</taxon>
        <taxon>Bartonella</taxon>
    </lineage>
</organism>
<evidence type="ECO:0000256" key="5">
    <source>
        <dbReference type="ARBA" id="ARBA00020076"/>
    </source>
</evidence>
<keyword evidence="6" id="KW-0349">Heme</keyword>
<dbReference type="HOGENOM" id="CLU_094691_3_1_5"/>
<dbReference type="PANTHER" id="PTHR10978:SF5">
    <property type="entry name" value="SUCCINATE DEHYDROGENASE CYTOCHROME B560 SUBUNIT, MITOCHONDRIAL"/>
    <property type="match status" value="1"/>
</dbReference>
<comment type="cofactor">
    <cofactor evidence="1">
        <name>heme</name>
        <dbReference type="ChEBI" id="CHEBI:30413"/>
    </cofactor>
</comment>
<reference evidence="14 15" key="1">
    <citation type="submission" date="2012-03" db="EMBL/GenBank/DDBJ databases">
        <title>The Genome Sequence of Bartonella birtlesii LL-WM9.</title>
        <authorList>
            <consortium name="The Broad Institute Genome Sequencing Platform"/>
            <consortium name="The Broad Institute Genome Sequencing Center for Infectious Disease"/>
            <person name="Feldgarden M."/>
            <person name="Kirby J."/>
            <person name="Kosoy M."/>
            <person name="Birtles R."/>
            <person name="Probert W.S."/>
            <person name="Chiaraviglio L."/>
            <person name="Young S.K."/>
            <person name="Zeng Q."/>
            <person name="Gargeya S."/>
            <person name="Fitzgerald M."/>
            <person name="Haas B."/>
            <person name="Abouelleil A."/>
            <person name="Alvarado L."/>
            <person name="Arachchi H.M."/>
            <person name="Berlin A."/>
            <person name="Chapman S.B."/>
            <person name="Gearin G."/>
            <person name="Goldberg J."/>
            <person name="Griggs A."/>
            <person name="Gujja S."/>
            <person name="Hansen M."/>
            <person name="Heiman D."/>
            <person name="Howarth C."/>
            <person name="Larimer J."/>
            <person name="Lui A."/>
            <person name="MacDonald P.J.P."/>
            <person name="McCowen C."/>
            <person name="Montmayeur A."/>
            <person name="Murphy C."/>
            <person name="Neiman D."/>
            <person name="Pearson M."/>
            <person name="Priest M."/>
            <person name="Roberts A."/>
            <person name="Saif S."/>
            <person name="Shea T."/>
            <person name="Sisk P."/>
            <person name="Stolte C."/>
            <person name="Sykes S."/>
            <person name="Wortman J."/>
            <person name="Nusbaum C."/>
            <person name="Birren B."/>
        </authorList>
    </citation>
    <scope>NUCLEOTIDE SEQUENCE [LARGE SCALE GENOMIC DNA]</scope>
    <source>
        <strain evidence="14 15">LL-WM9</strain>
    </source>
</reference>
<dbReference type="PANTHER" id="PTHR10978">
    <property type="entry name" value="SUCCINATE DEHYDROGENASE CYTOCHROME B560 SUBUNIT"/>
    <property type="match status" value="1"/>
</dbReference>
<comment type="subcellular location">
    <subcellularLocation>
        <location evidence="3">Membrane</location>
    </subcellularLocation>
</comment>